<dbReference type="Gene3D" id="3.30.460.40">
    <property type="match status" value="1"/>
</dbReference>
<dbReference type="RefSeq" id="WP_012825578.1">
    <property type="nucleotide sequence ID" value="NC_013440.1"/>
</dbReference>
<dbReference type="STRING" id="502025.Hoch_0310"/>
<name>D0LIS2_HALO1</name>
<reference evidence="1 2" key="1">
    <citation type="journal article" date="2010" name="Stand. Genomic Sci.">
        <title>Complete genome sequence of Haliangium ochraceum type strain (SMP-2).</title>
        <authorList>
            <consortium name="US DOE Joint Genome Institute (JGI-PGF)"/>
            <person name="Ivanova N."/>
            <person name="Daum C."/>
            <person name="Lang E."/>
            <person name="Abt B."/>
            <person name="Kopitz M."/>
            <person name="Saunders E."/>
            <person name="Lapidus A."/>
            <person name="Lucas S."/>
            <person name="Glavina Del Rio T."/>
            <person name="Nolan M."/>
            <person name="Tice H."/>
            <person name="Copeland A."/>
            <person name="Cheng J.F."/>
            <person name="Chen F."/>
            <person name="Bruce D."/>
            <person name="Goodwin L."/>
            <person name="Pitluck S."/>
            <person name="Mavromatis K."/>
            <person name="Pati A."/>
            <person name="Mikhailova N."/>
            <person name="Chen A."/>
            <person name="Palaniappan K."/>
            <person name="Land M."/>
            <person name="Hauser L."/>
            <person name="Chang Y.J."/>
            <person name="Jeffries C.D."/>
            <person name="Detter J.C."/>
            <person name="Brettin T."/>
            <person name="Rohde M."/>
            <person name="Goker M."/>
            <person name="Bristow J."/>
            <person name="Markowitz V."/>
            <person name="Eisen J.A."/>
            <person name="Hugenholtz P."/>
            <person name="Kyrpides N.C."/>
            <person name="Klenk H.P."/>
        </authorList>
    </citation>
    <scope>NUCLEOTIDE SEQUENCE [LARGE SCALE GENOMIC DNA]</scope>
    <source>
        <strain evidence="2">DSM 14365 / CIP 107738 / JCM 11303 / AJ 13395 / SMP-2</strain>
    </source>
</reference>
<sequence length="314" mass="34970">MPGASQRRALLALTAWAAREDPDEPLPEAQLAALPEALVRRHFLAPLAYRAGAGRFRRDYIASALMAELRARTLDEVTGAFADAGIELVRIKGIAYLGALYRDPAERPMSDIDLLVPPARHADAARALRRLGYWRVGSPRQHSRLHHAVGYKRRNASVDLHRSMVQPWRSRVDIDALWRRASREPAGPQRLEAVDEAVLHFAHLARHELLAPLVNYIDGARLLRRVARADIAARARDFRLARAVDAALRMTEALTSNARLRPGLGTSPDEVLAYRPIWRPLQIARKALLVDGPAELVGLFAVGCYDGLAHRLRP</sequence>
<proteinExistence type="predicted"/>
<dbReference type="EMBL" id="CP001804">
    <property type="protein sequence ID" value="ACY12951.1"/>
    <property type="molecule type" value="Genomic_DNA"/>
</dbReference>
<dbReference type="AlphaFoldDB" id="D0LIS2"/>
<organism evidence="1 2">
    <name type="scientific">Haliangium ochraceum (strain DSM 14365 / JCM 11303 / SMP-2)</name>
    <dbReference type="NCBI Taxonomy" id="502025"/>
    <lineage>
        <taxon>Bacteria</taxon>
        <taxon>Pseudomonadati</taxon>
        <taxon>Myxococcota</taxon>
        <taxon>Polyangia</taxon>
        <taxon>Haliangiales</taxon>
        <taxon>Kofleriaceae</taxon>
        <taxon>Haliangium</taxon>
    </lineage>
</organism>
<dbReference type="InterPro" id="IPR039498">
    <property type="entry name" value="NTP_transf_5"/>
</dbReference>
<gene>
    <name evidence="1" type="ordered locus">Hoch_0310</name>
</gene>
<evidence type="ECO:0000313" key="2">
    <source>
        <dbReference type="Proteomes" id="UP000001880"/>
    </source>
</evidence>
<dbReference type="HOGENOM" id="CLU_885004_0_0_7"/>
<evidence type="ECO:0008006" key="3">
    <source>
        <dbReference type="Google" id="ProtNLM"/>
    </source>
</evidence>
<dbReference type="KEGG" id="hoh:Hoch_0310"/>
<protein>
    <recommendedName>
        <fullName evidence="3">Nucleotidyltransferase family protein</fullName>
    </recommendedName>
</protein>
<accession>D0LIS2</accession>
<evidence type="ECO:0000313" key="1">
    <source>
        <dbReference type="EMBL" id="ACY12951.1"/>
    </source>
</evidence>
<dbReference type="Pfam" id="PF14907">
    <property type="entry name" value="NTP_transf_5"/>
    <property type="match status" value="1"/>
</dbReference>
<keyword evidence="2" id="KW-1185">Reference proteome</keyword>
<dbReference type="Proteomes" id="UP000001880">
    <property type="component" value="Chromosome"/>
</dbReference>